<dbReference type="PANTHER" id="PTHR16222">
    <property type="entry name" value="ADP-RIBOSYLGLYCOHYDROLASE"/>
    <property type="match status" value="1"/>
</dbReference>
<feature type="binding site" evidence="3">
    <location>
        <position position="118"/>
    </location>
    <ligand>
        <name>Mg(2+)</name>
        <dbReference type="ChEBI" id="CHEBI:18420"/>
        <label>1</label>
    </ligand>
</feature>
<protein>
    <submittedName>
        <fullName evidence="4">ADP-ribosylglycohydrolase</fullName>
    </submittedName>
</protein>
<comment type="caution">
    <text evidence="4">The sequence shown here is derived from an EMBL/GenBank/DDBJ whole genome shotgun (WGS) entry which is preliminary data.</text>
</comment>
<dbReference type="EMBL" id="QUNO01000001">
    <property type="protein sequence ID" value="REH55266.1"/>
    <property type="molecule type" value="Genomic_DNA"/>
</dbReference>
<evidence type="ECO:0000256" key="2">
    <source>
        <dbReference type="ARBA" id="ARBA00022801"/>
    </source>
</evidence>
<keyword evidence="3" id="KW-0460">Magnesium</keyword>
<dbReference type="InterPro" id="IPR036705">
    <property type="entry name" value="Ribosyl_crysJ1_sf"/>
</dbReference>
<dbReference type="AlphaFoldDB" id="A0A3E0I9N1"/>
<evidence type="ECO:0000313" key="4">
    <source>
        <dbReference type="EMBL" id="REH55266.1"/>
    </source>
</evidence>
<dbReference type="GO" id="GO:0016787">
    <property type="term" value="F:hydrolase activity"/>
    <property type="evidence" value="ECO:0007669"/>
    <property type="project" value="UniProtKB-KW"/>
</dbReference>
<dbReference type="InterPro" id="IPR005502">
    <property type="entry name" value="Ribosyl_crysJ1"/>
</dbReference>
<dbReference type="Gene3D" id="1.10.4080.10">
    <property type="entry name" value="ADP-ribosylation/Crystallin J1"/>
    <property type="match status" value="1"/>
</dbReference>
<dbReference type="RefSeq" id="WP_116172222.1">
    <property type="nucleotide sequence ID" value="NZ_CP144375.1"/>
</dbReference>
<dbReference type="SUPFAM" id="SSF101478">
    <property type="entry name" value="ADP-ribosylglycohydrolase"/>
    <property type="match status" value="1"/>
</dbReference>
<dbReference type="OrthoDB" id="4871367at2"/>
<dbReference type="PANTHER" id="PTHR16222:SF24">
    <property type="entry name" value="ADP-RIBOSYLHYDROLASE ARH3"/>
    <property type="match status" value="1"/>
</dbReference>
<proteinExistence type="inferred from homology"/>
<keyword evidence="2 4" id="KW-0378">Hydrolase</keyword>
<keyword evidence="5" id="KW-1185">Reference proteome</keyword>
<reference evidence="4 5" key="1">
    <citation type="submission" date="2018-08" db="EMBL/GenBank/DDBJ databases">
        <title>Genomic Encyclopedia of Archaeal and Bacterial Type Strains, Phase II (KMG-II): from individual species to whole genera.</title>
        <authorList>
            <person name="Goeker M."/>
        </authorList>
    </citation>
    <scope>NUCLEOTIDE SEQUENCE [LARGE SCALE GENOMIC DNA]</scope>
    <source>
        <strain evidence="4 5">DSM 45791</strain>
    </source>
</reference>
<evidence type="ECO:0000256" key="3">
    <source>
        <dbReference type="PIRSR" id="PIRSR605502-1"/>
    </source>
</evidence>
<accession>A0A3E0I9N1</accession>
<evidence type="ECO:0000313" key="5">
    <source>
        <dbReference type="Proteomes" id="UP000256269"/>
    </source>
</evidence>
<comment type="cofactor">
    <cofactor evidence="3">
        <name>Mg(2+)</name>
        <dbReference type="ChEBI" id="CHEBI:18420"/>
    </cofactor>
    <text evidence="3">Binds 2 magnesium ions per subunit.</text>
</comment>
<feature type="binding site" evidence="3">
    <location>
        <position position="361"/>
    </location>
    <ligand>
        <name>Mg(2+)</name>
        <dbReference type="ChEBI" id="CHEBI:18420"/>
        <label>1</label>
    </ligand>
</feature>
<feature type="binding site" evidence="3">
    <location>
        <position position="119"/>
    </location>
    <ligand>
        <name>Mg(2+)</name>
        <dbReference type="ChEBI" id="CHEBI:18420"/>
        <label>1</label>
    </ligand>
</feature>
<sequence length="424" mass="44854">MALSEWEWAAGASPEHIDRITRFHLDSLAVPVEQRIRPLDPGRHDFPIGLDENGRKFPVPASATTWADRVLGCVLAGAVGDALGASIEFLPIDMIRRQHGEQGVTGLGPTGPDGTITDDTQMTLFTLEGLIRAHVRDRVSGAGDPVPVVQHAYQRWLHTQGFDWPQAGGPFAEGRAQPDGWLITERGLFARRAPGNTCVTALRVFAADGTAGSMTNPLNDSKGCGGVMRAAPVALWSTDPEKVFGLAAATAALTHGHPSGYLSAASLAFLVHGLLGGASLPECIAALTPVLTRWQGHEEQLARLTTAVRLADEGLVSAERLADELGGGWVGEEALAIAVYAMLATDDLPSALRLAVNHSGDSDSTGSVCGNLAGARYGVAAIPADWLERLELRPAITSLTRDALAEFGPNPPGDDAWLQRYPGW</sequence>
<dbReference type="Proteomes" id="UP000256269">
    <property type="component" value="Unassembled WGS sequence"/>
</dbReference>
<evidence type="ECO:0000256" key="1">
    <source>
        <dbReference type="ARBA" id="ARBA00010702"/>
    </source>
</evidence>
<organism evidence="4 5">
    <name type="scientific">Kutzneria buriramensis</name>
    <dbReference type="NCBI Taxonomy" id="1045776"/>
    <lineage>
        <taxon>Bacteria</taxon>
        <taxon>Bacillati</taxon>
        <taxon>Actinomycetota</taxon>
        <taxon>Actinomycetes</taxon>
        <taxon>Pseudonocardiales</taxon>
        <taxon>Pseudonocardiaceae</taxon>
        <taxon>Kutzneria</taxon>
    </lineage>
</organism>
<gene>
    <name evidence="4" type="ORF">BCF44_101283</name>
</gene>
<dbReference type="GO" id="GO:0046872">
    <property type="term" value="F:metal ion binding"/>
    <property type="evidence" value="ECO:0007669"/>
    <property type="project" value="UniProtKB-KW"/>
</dbReference>
<comment type="similarity">
    <text evidence="1">Belongs to the ADP-ribosylglycohydrolase family.</text>
</comment>
<dbReference type="InterPro" id="IPR050792">
    <property type="entry name" value="ADP-ribosylglycohydrolase"/>
</dbReference>
<feature type="binding site" evidence="3">
    <location>
        <position position="363"/>
    </location>
    <ligand>
        <name>Mg(2+)</name>
        <dbReference type="ChEBI" id="CHEBI:18420"/>
        <label>1</label>
    </ligand>
</feature>
<name>A0A3E0I9N1_9PSEU</name>
<feature type="binding site" evidence="3">
    <location>
        <position position="364"/>
    </location>
    <ligand>
        <name>Mg(2+)</name>
        <dbReference type="ChEBI" id="CHEBI:18420"/>
        <label>1</label>
    </ligand>
</feature>
<keyword evidence="3" id="KW-0479">Metal-binding</keyword>
<dbReference type="Pfam" id="PF03747">
    <property type="entry name" value="ADP_ribosyl_GH"/>
    <property type="match status" value="1"/>
</dbReference>
<feature type="binding site" evidence="3">
    <location>
        <position position="117"/>
    </location>
    <ligand>
        <name>Mg(2+)</name>
        <dbReference type="ChEBI" id="CHEBI:18420"/>
        <label>1</label>
    </ligand>
</feature>